<dbReference type="Proteomes" id="UP000233491">
    <property type="component" value="Unassembled WGS sequence"/>
</dbReference>
<dbReference type="FunFam" id="3.90.76.10:FF:000001">
    <property type="entry name" value="Oligopeptide ABC transporter substrate-binding protein"/>
    <property type="match status" value="1"/>
</dbReference>
<evidence type="ECO:0000256" key="2">
    <source>
        <dbReference type="ARBA" id="ARBA00005695"/>
    </source>
</evidence>
<protein>
    <submittedName>
        <fullName evidence="7">ABC transporter substrate-binding protein</fullName>
    </submittedName>
</protein>
<dbReference type="PANTHER" id="PTHR30290">
    <property type="entry name" value="PERIPLASMIC BINDING COMPONENT OF ABC TRANSPORTER"/>
    <property type="match status" value="1"/>
</dbReference>
<dbReference type="Gene3D" id="3.90.76.10">
    <property type="entry name" value="Dipeptide-binding Protein, Domain 1"/>
    <property type="match status" value="1"/>
</dbReference>
<evidence type="ECO:0000259" key="6">
    <source>
        <dbReference type="Pfam" id="PF00496"/>
    </source>
</evidence>
<dbReference type="GO" id="GO:0015833">
    <property type="term" value="P:peptide transport"/>
    <property type="evidence" value="ECO:0007669"/>
    <property type="project" value="TreeGrafter"/>
</dbReference>
<evidence type="ECO:0000256" key="5">
    <source>
        <dbReference type="SAM" id="SignalP"/>
    </source>
</evidence>
<dbReference type="Gene3D" id="3.10.105.10">
    <property type="entry name" value="Dipeptide-binding Protein, Domain 3"/>
    <property type="match status" value="1"/>
</dbReference>
<dbReference type="Pfam" id="PF00496">
    <property type="entry name" value="SBP_bac_5"/>
    <property type="match status" value="1"/>
</dbReference>
<dbReference type="EMBL" id="PJNW01000002">
    <property type="protein sequence ID" value="PKR90404.1"/>
    <property type="molecule type" value="Genomic_DNA"/>
</dbReference>
<comment type="subcellular location">
    <subcellularLocation>
        <location evidence="1">Periplasm</location>
    </subcellularLocation>
</comment>
<sequence>MNNTPRVFRALSATLIAGSMLAVLATPSLAEVVIRRGNGGDPQTLDQAHISIDVEGFIVRDMFEGLTIFDPHGKVIPGVAESWTLSDDGLVYTFKLREAAKWTDGTPVTADDFVFAYRRMESPSEAAEYANILYPIKNAEAINTGKEVDGKKLPIEALGVKAIDPKTLEITLERPTPYFIELLAHYSALPVPKWAIEKFGGDWIKPGNIVCNGAYCLTENVPNDHITAVKNPNYWDVANVKIDKIIYNPSEDQATTERMFEAGELDLVYNFQADQKKFLEEKLGKDQVLAFSDLASYYYVFDSRKPPFDDARVRQAFSMAVDREFLSEKIYSGTQMPAYSFVPPGIPGYEAATVTWADMDQLDREDKAKELLKEAGYGEGGKPLKIDIRFNTNDNHKKVATAIADMWKAIGAEVTIQNLDIKSHYAYMQEGGAFDAARAGWTADYADPENFLNLLISTNTTFNYGHWKNEKFDELMKASYEERDPAKRMQILHDAERIAMDEHALAPLMVHASTWLVSNKVQGFAPNPQNEHLTKFLSFK</sequence>
<name>A0A1I4QVW2_9HYPH</name>
<organism evidence="7 8">
    <name type="scientific">Pleomorphomonas diazotrophica</name>
    <dbReference type="NCBI Taxonomy" id="1166257"/>
    <lineage>
        <taxon>Bacteria</taxon>
        <taxon>Pseudomonadati</taxon>
        <taxon>Pseudomonadota</taxon>
        <taxon>Alphaproteobacteria</taxon>
        <taxon>Hyphomicrobiales</taxon>
        <taxon>Pleomorphomonadaceae</taxon>
        <taxon>Pleomorphomonas</taxon>
    </lineage>
</organism>
<keyword evidence="3" id="KW-0813">Transport</keyword>
<dbReference type="SUPFAM" id="SSF53850">
    <property type="entry name" value="Periplasmic binding protein-like II"/>
    <property type="match status" value="1"/>
</dbReference>
<dbReference type="FunFam" id="3.10.105.10:FF:000001">
    <property type="entry name" value="Oligopeptide ABC transporter, oligopeptide-binding protein"/>
    <property type="match status" value="1"/>
</dbReference>
<dbReference type="AlphaFoldDB" id="A0A1I4QVW2"/>
<dbReference type="CDD" id="cd08504">
    <property type="entry name" value="PBP2_OppA"/>
    <property type="match status" value="1"/>
</dbReference>
<keyword evidence="8" id="KW-1185">Reference proteome</keyword>
<evidence type="ECO:0000313" key="8">
    <source>
        <dbReference type="Proteomes" id="UP000233491"/>
    </source>
</evidence>
<dbReference type="OrthoDB" id="9803988at2"/>
<feature type="signal peptide" evidence="5">
    <location>
        <begin position="1"/>
        <end position="30"/>
    </location>
</feature>
<dbReference type="Gene3D" id="3.40.190.10">
    <property type="entry name" value="Periplasmic binding protein-like II"/>
    <property type="match status" value="1"/>
</dbReference>
<evidence type="ECO:0000256" key="4">
    <source>
        <dbReference type="ARBA" id="ARBA00022729"/>
    </source>
</evidence>
<keyword evidence="4 5" id="KW-0732">Signal</keyword>
<reference evidence="7 8" key="1">
    <citation type="submission" date="2017-12" db="EMBL/GenBank/DDBJ databases">
        <title>Anaerobic carbon monoxide metabolism by Pleomorphomonas carboxyditropha sp. nov., a new mesophilic hydrogenogenic carboxidotroph.</title>
        <authorList>
            <person name="Esquivel-Elizondo S."/>
            <person name="Krajmalnik-Brown R."/>
        </authorList>
    </citation>
    <scope>NUCLEOTIDE SEQUENCE [LARGE SCALE GENOMIC DNA]</scope>
    <source>
        <strain evidence="7 8">R5-392</strain>
    </source>
</reference>
<gene>
    <name evidence="7" type="ORF">CXZ10_03230</name>
</gene>
<dbReference type="PIRSF" id="PIRSF002741">
    <property type="entry name" value="MppA"/>
    <property type="match status" value="1"/>
</dbReference>
<feature type="chain" id="PRO_5015065658" evidence="5">
    <location>
        <begin position="31"/>
        <end position="540"/>
    </location>
</feature>
<evidence type="ECO:0000256" key="3">
    <source>
        <dbReference type="ARBA" id="ARBA00022448"/>
    </source>
</evidence>
<comment type="similarity">
    <text evidence="2">Belongs to the bacterial solute-binding protein 5 family.</text>
</comment>
<feature type="domain" description="Solute-binding protein family 5" evidence="6">
    <location>
        <begin position="74"/>
        <end position="460"/>
    </location>
</feature>
<evidence type="ECO:0000256" key="1">
    <source>
        <dbReference type="ARBA" id="ARBA00004418"/>
    </source>
</evidence>
<proteinExistence type="inferred from homology"/>
<dbReference type="InterPro" id="IPR039424">
    <property type="entry name" value="SBP_5"/>
</dbReference>
<dbReference type="InterPro" id="IPR030678">
    <property type="entry name" value="Peptide/Ni-bd"/>
</dbReference>
<dbReference type="GO" id="GO:0043190">
    <property type="term" value="C:ATP-binding cassette (ABC) transporter complex"/>
    <property type="evidence" value="ECO:0007669"/>
    <property type="project" value="InterPro"/>
</dbReference>
<dbReference type="InterPro" id="IPR000914">
    <property type="entry name" value="SBP_5_dom"/>
</dbReference>
<dbReference type="GO" id="GO:1904680">
    <property type="term" value="F:peptide transmembrane transporter activity"/>
    <property type="evidence" value="ECO:0007669"/>
    <property type="project" value="TreeGrafter"/>
</dbReference>
<accession>A0A1I4QVW2</accession>
<dbReference type="RefSeq" id="WP_101287497.1">
    <property type="nucleotide sequence ID" value="NZ_FOUQ01000001.1"/>
</dbReference>
<comment type="caution">
    <text evidence="7">The sequence shown here is derived from an EMBL/GenBank/DDBJ whole genome shotgun (WGS) entry which is preliminary data.</text>
</comment>
<evidence type="ECO:0000313" key="7">
    <source>
        <dbReference type="EMBL" id="PKR90404.1"/>
    </source>
</evidence>
<dbReference type="PANTHER" id="PTHR30290:SF10">
    <property type="entry name" value="PERIPLASMIC OLIGOPEPTIDE-BINDING PROTEIN-RELATED"/>
    <property type="match status" value="1"/>
</dbReference>
<dbReference type="GO" id="GO:0030288">
    <property type="term" value="C:outer membrane-bounded periplasmic space"/>
    <property type="evidence" value="ECO:0007669"/>
    <property type="project" value="TreeGrafter"/>
</dbReference>